<dbReference type="AlphaFoldDB" id="A0AAE4VD11"/>
<dbReference type="RefSeq" id="WP_317722140.1">
    <property type="nucleotide sequence ID" value="NZ_JAWLVL010000014.1"/>
</dbReference>
<evidence type="ECO:0000313" key="3">
    <source>
        <dbReference type="Proteomes" id="UP001186041"/>
    </source>
</evidence>
<proteinExistence type="inferred from homology"/>
<dbReference type="PANTHER" id="PTHR18964">
    <property type="entry name" value="ROK (REPRESSOR, ORF, KINASE) FAMILY"/>
    <property type="match status" value="1"/>
</dbReference>
<dbReference type="Pfam" id="PF00480">
    <property type="entry name" value="ROK"/>
    <property type="match status" value="1"/>
</dbReference>
<dbReference type="Pfam" id="PF13412">
    <property type="entry name" value="HTH_24"/>
    <property type="match status" value="1"/>
</dbReference>
<dbReference type="EMBL" id="JAWLVV010000010">
    <property type="protein sequence ID" value="MDV7291292.1"/>
    <property type="molecule type" value="Genomic_DNA"/>
</dbReference>
<name>A0AAE4VD11_MYCFO</name>
<protein>
    <submittedName>
        <fullName evidence="2">ROK family transcriptional regulator</fullName>
    </submittedName>
</protein>
<reference evidence="2" key="1">
    <citation type="submission" date="2023-10" db="EMBL/GenBank/DDBJ databases">
        <title>Mycolicibacterium fortuitum clinical isolates causing pulmonary infections in humans.</title>
        <authorList>
            <person name="Mejia-Ponce P.M."/>
            <person name="Zenteno-Cuevas R."/>
            <person name="Licona-Cassani C."/>
        </authorList>
    </citation>
    <scope>NUCLEOTIDE SEQUENCE</scope>
    <source>
        <strain evidence="2">M8</strain>
    </source>
</reference>
<comment type="similarity">
    <text evidence="1">Belongs to the ROK (NagC/XylR) family.</text>
</comment>
<evidence type="ECO:0000313" key="2">
    <source>
        <dbReference type="EMBL" id="MDV7291292.1"/>
    </source>
</evidence>
<organism evidence="2 3">
    <name type="scientific">Mycolicibacterium fortuitum</name>
    <name type="common">Mycobacterium fortuitum</name>
    <dbReference type="NCBI Taxonomy" id="1766"/>
    <lineage>
        <taxon>Bacteria</taxon>
        <taxon>Bacillati</taxon>
        <taxon>Actinomycetota</taxon>
        <taxon>Actinomycetes</taxon>
        <taxon>Mycobacteriales</taxon>
        <taxon>Mycobacteriaceae</taxon>
        <taxon>Mycolicibacterium</taxon>
    </lineage>
</organism>
<dbReference type="InterPro" id="IPR036388">
    <property type="entry name" value="WH-like_DNA-bd_sf"/>
</dbReference>
<dbReference type="Gene3D" id="1.10.10.10">
    <property type="entry name" value="Winged helix-like DNA-binding domain superfamily/Winged helix DNA-binding domain"/>
    <property type="match status" value="1"/>
</dbReference>
<dbReference type="Gene3D" id="3.30.420.40">
    <property type="match status" value="2"/>
</dbReference>
<comment type="caution">
    <text evidence="2">The sequence shown here is derived from an EMBL/GenBank/DDBJ whole genome shotgun (WGS) entry which is preliminary data.</text>
</comment>
<dbReference type="PANTHER" id="PTHR18964:SF149">
    <property type="entry name" value="BIFUNCTIONAL UDP-N-ACETYLGLUCOSAMINE 2-EPIMERASE_N-ACETYLMANNOSAMINE KINASE"/>
    <property type="match status" value="1"/>
</dbReference>
<dbReference type="SUPFAM" id="SSF46785">
    <property type="entry name" value="Winged helix' DNA-binding domain"/>
    <property type="match status" value="1"/>
</dbReference>
<dbReference type="InterPro" id="IPR043129">
    <property type="entry name" value="ATPase_NBD"/>
</dbReference>
<dbReference type="SUPFAM" id="SSF53067">
    <property type="entry name" value="Actin-like ATPase domain"/>
    <property type="match status" value="1"/>
</dbReference>
<dbReference type="Proteomes" id="UP001186041">
    <property type="component" value="Unassembled WGS sequence"/>
</dbReference>
<dbReference type="InterPro" id="IPR000600">
    <property type="entry name" value="ROK"/>
</dbReference>
<dbReference type="InterPro" id="IPR036390">
    <property type="entry name" value="WH_DNA-bd_sf"/>
</dbReference>
<accession>A0AAE4VD11</accession>
<evidence type="ECO:0000256" key="1">
    <source>
        <dbReference type="ARBA" id="ARBA00006479"/>
    </source>
</evidence>
<sequence>MAWLRCPRCLFNFCDELNSSPPVDAVKEVQLKRSESARQEKQVLHLLHRQRVVHLLRTEGPLARADLADRLGLSRPSITTLVGELIDDGTLVELDSRVEGPGYRGRPRKLLGCNPQARRVIGIWIDERRARVALADATGNISHEDETPTAGSTSASVIRSVTRIAKQLIEESADGPVAAAGICLPGFIDTARGFVVESKALGWSEVELGKPISRSLGIPTAVLDSTQAMTLAETIAGEAREVSSALVLDCGGHVNVGLIIGGRPYSGATGVAGAIGHMPFPGSDAKCNCGRTGCVDAGMSLHAMQSVAPETEGLPLKDIDLDTVAQKTARNPAAQNTIRDVLDRIAHTAILMEALVDPEILILTGLIAEFEELIVALEARIDEIRPPERNGRTTTVRSHIGRDYRVAVIVALQQLDPDIAGLLRSPAS</sequence>
<gene>
    <name evidence="2" type="ORF">R4485_14090</name>
</gene>